<dbReference type="RefSeq" id="WP_003390112.1">
    <property type="nucleotide sequence ID" value="NZ_APBN01000009.1"/>
</dbReference>
<dbReference type="Pfam" id="PF07299">
    <property type="entry name" value="EF-G-binding_N"/>
    <property type="match status" value="1"/>
</dbReference>
<dbReference type="EMBL" id="APBN01000009">
    <property type="protein sequence ID" value="EMT51273.1"/>
    <property type="molecule type" value="Genomic_DNA"/>
</dbReference>
<comment type="caution">
    <text evidence="3">The sequence shown here is derived from an EMBL/GenBank/DDBJ whole genome shotgun (WGS) entry which is preliminary data.</text>
</comment>
<organism evidence="3 4">
    <name type="scientific">Brevibacillus borstelensis AK1</name>
    <dbReference type="NCBI Taxonomy" id="1300222"/>
    <lineage>
        <taxon>Bacteria</taxon>
        <taxon>Bacillati</taxon>
        <taxon>Bacillota</taxon>
        <taxon>Bacilli</taxon>
        <taxon>Bacillales</taxon>
        <taxon>Paenibacillaceae</taxon>
        <taxon>Brevibacillus</taxon>
    </lineage>
</organism>
<dbReference type="PATRIC" id="fig|1300222.3.peg.3917"/>
<proteinExistence type="predicted"/>
<protein>
    <submittedName>
        <fullName evidence="3">Fibronectin-binding family protein</fullName>
    </submittedName>
</protein>
<dbReference type="InterPro" id="IPR032330">
    <property type="entry name" value="EF-G-binding_C"/>
</dbReference>
<dbReference type="InterPro" id="IPR010841">
    <property type="entry name" value="EF-G-binding_N"/>
</dbReference>
<evidence type="ECO:0000313" key="4">
    <source>
        <dbReference type="Proteomes" id="UP000012081"/>
    </source>
</evidence>
<evidence type="ECO:0000259" key="1">
    <source>
        <dbReference type="Pfam" id="PF07299"/>
    </source>
</evidence>
<dbReference type="Proteomes" id="UP000012081">
    <property type="component" value="Unassembled WGS sequence"/>
</dbReference>
<reference evidence="3 4" key="1">
    <citation type="submission" date="2013-03" db="EMBL/GenBank/DDBJ databases">
        <title>Assembly of a new bacterial strain Brevibacillus borstelensis AK1.</title>
        <authorList>
            <person name="Rajan I."/>
            <person name="PoliReddy D."/>
            <person name="Sugumar T."/>
            <person name="Rathinam K."/>
            <person name="Alqarawi S."/>
            <person name="Khalil A.B."/>
            <person name="Sivakumar N."/>
        </authorList>
    </citation>
    <scope>NUCLEOTIDE SEQUENCE [LARGE SCALE GENOMIC DNA]</scope>
    <source>
        <strain evidence="3 4">AK1</strain>
    </source>
</reference>
<gene>
    <name evidence="3" type="ORF">I532_18672</name>
</gene>
<accession>M8DCU2</accession>
<dbReference type="Gene3D" id="1.20.1280.250">
    <property type="match status" value="1"/>
</dbReference>
<dbReference type="OrthoDB" id="1891078at2"/>
<feature type="domain" description="Elongation factor G-binding protein C-terminal treble-clef zinc-finger" evidence="2">
    <location>
        <begin position="101"/>
        <end position="203"/>
    </location>
</feature>
<sequence length="221" mass="25113">MVEPFIRHHQYNFIKNQAEIVQKATVSVADPKVLEAVRYSAESKVLNAFPHATEIQVQLLKKIASLKEAEDFKQYVHSLLPYVIPFPQVTEKQLKKLFPKNKKLKVPDLLTIDYHAITYLGWMDVATNKLFIVYPAREDVVGIEGKYTIANRKNTCSLCNGHGEVALFTAISKTRMAHVSPDYYKAIGNYICTDSAQCNKRITDVTALERFIHDITGRAID</sequence>
<keyword evidence="4" id="KW-1185">Reference proteome</keyword>
<evidence type="ECO:0000313" key="3">
    <source>
        <dbReference type="EMBL" id="EMT51273.1"/>
    </source>
</evidence>
<evidence type="ECO:0000259" key="2">
    <source>
        <dbReference type="Pfam" id="PF16571"/>
    </source>
</evidence>
<name>M8DCU2_9BACL</name>
<dbReference type="InterPro" id="IPR038344">
    <property type="entry name" value="EF-G_N_sf"/>
</dbReference>
<dbReference type="STRING" id="1300222.I532_18672"/>
<dbReference type="AlphaFoldDB" id="M8DCU2"/>
<dbReference type="Pfam" id="PF16571">
    <property type="entry name" value="FBP_C"/>
    <property type="match status" value="1"/>
</dbReference>
<feature type="domain" description="Elongation factor G-binding protein N-terminal" evidence="1">
    <location>
        <begin position="5"/>
        <end position="87"/>
    </location>
</feature>
<dbReference type="CDD" id="cd16342">
    <property type="entry name" value="FusC_FusB"/>
    <property type="match status" value="1"/>
</dbReference>